<proteinExistence type="predicted"/>
<evidence type="ECO:0000256" key="3">
    <source>
        <dbReference type="ARBA" id="ARBA00022729"/>
    </source>
</evidence>
<sequence length="124" mass="13570">MKLDKFYSILVLILAFNFIDCASRCYSCSGLDCSQATIETCGSPYATCQKIITSTGGVKIYTKGCSDICVNGDEFRFGTSKLNYLCCKTDLCNSSNRISNAGILNLIYPIILISSFNQILRVLG</sequence>
<keyword evidence="9" id="KW-1185">Reference proteome</keyword>
<evidence type="ECO:0000256" key="6">
    <source>
        <dbReference type="SAM" id="SignalP"/>
    </source>
</evidence>
<evidence type="ECO:0000313" key="9">
    <source>
        <dbReference type="Proteomes" id="UP000663879"/>
    </source>
</evidence>
<dbReference type="InterPro" id="IPR051110">
    <property type="entry name" value="Ly-6/neurotoxin-like_GPI-ap"/>
</dbReference>
<dbReference type="AlphaFoldDB" id="A0A813YTJ6"/>
<dbReference type="GO" id="GO:0098552">
    <property type="term" value="C:side of membrane"/>
    <property type="evidence" value="ECO:0007669"/>
    <property type="project" value="UniProtKB-KW"/>
</dbReference>
<feature type="chain" id="PRO_5032402031" description="UPAR/Ly6 domain-containing protein" evidence="6">
    <location>
        <begin position="22"/>
        <end position="124"/>
    </location>
</feature>
<keyword evidence="3 6" id="KW-0732">Signal</keyword>
<gene>
    <name evidence="8" type="ORF">OXX778_LOCUS10821</name>
</gene>
<dbReference type="Proteomes" id="UP000663879">
    <property type="component" value="Unassembled WGS sequence"/>
</dbReference>
<protein>
    <recommendedName>
        <fullName evidence="7">UPAR/Ly6 domain-containing protein</fullName>
    </recommendedName>
</protein>
<name>A0A813YTJ6_9BILA</name>
<reference evidence="8" key="1">
    <citation type="submission" date="2021-02" db="EMBL/GenBank/DDBJ databases">
        <authorList>
            <person name="Nowell W R."/>
        </authorList>
    </citation>
    <scope>NUCLEOTIDE SEQUENCE</scope>
    <source>
        <strain evidence="8">Ploen Becks lab</strain>
    </source>
</reference>
<dbReference type="SMART" id="SM00134">
    <property type="entry name" value="LU"/>
    <property type="match status" value="1"/>
</dbReference>
<keyword evidence="4" id="KW-0472">Membrane</keyword>
<dbReference type="InterPro" id="IPR045860">
    <property type="entry name" value="Snake_toxin-like_sf"/>
</dbReference>
<accession>A0A813YTJ6</accession>
<dbReference type="PANTHER" id="PTHR16983:SF28">
    <property type="entry name" value="LYMPHOCYTE ANTIGEN 6 COMPLEX, LOCUS M"/>
    <property type="match status" value="1"/>
</dbReference>
<dbReference type="PANTHER" id="PTHR16983">
    <property type="entry name" value="UPAR/LY6 DOMAIN-CONTAINING PROTEIN"/>
    <property type="match status" value="1"/>
</dbReference>
<evidence type="ECO:0000256" key="5">
    <source>
        <dbReference type="ARBA" id="ARBA00023180"/>
    </source>
</evidence>
<evidence type="ECO:0000256" key="1">
    <source>
        <dbReference type="ARBA" id="ARBA00004236"/>
    </source>
</evidence>
<keyword evidence="2" id="KW-1003">Cell membrane</keyword>
<dbReference type="Pfam" id="PF00087">
    <property type="entry name" value="Toxin_TOLIP"/>
    <property type="match status" value="1"/>
</dbReference>
<dbReference type="SUPFAM" id="SSF57302">
    <property type="entry name" value="Snake toxin-like"/>
    <property type="match status" value="1"/>
</dbReference>
<feature type="signal peptide" evidence="6">
    <location>
        <begin position="1"/>
        <end position="21"/>
    </location>
</feature>
<dbReference type="OrthoDB" id="10041640at2759"/>
<dbReference type="Gene3D" id="2.10.60.10">
    <property type="entry name" value="CD59"/>
    <property type="match status" value="1"/>
</dbReference>
<dbReference type="InterPro" id="IPR016054">
    <property type="entry name" value="LY6_UPA_recep-like"/>
</dbReference>
<evidence type="ECO:0000259" key="7">
    <source>
        <dbReference type="SMART" id="SM00134"/>
    </source>
</evidence>
<keyword evidence="5" id="KW-0325">Glycoprotein</keyword>
<evidence type="ECO:0000313" key="8">
    <source>
        <dbReference type="EMBL" id="CAF0889246.1"/>
    </source>
</evidence>
<dbReference type="GO" id="GO:0005886">
    <property type="term" value="C:plasma membrane"/>
    <property type="evidence" value="ECO:0007669"/>
    <property type="project" value="TreeGrafter"/>
</dbReference>
<feature type="domain" description="UPAR/Ly6" evidence="7">
    <location>
        <begin position="24"/>
        <end position="106"/>
    </location>
</feature>
<comment type="subcellular location">
    <subcellularLocation>
        <location evidence="1">Cell membrane</location>
    </subcellularLocation>
</comment>
<dbReference type="InterPro" id="IPR035076">
    <property type="entry name" value="Toxin/TOLIP"/>
</dbReference>
<dbReference type="EMBL" id="CAJNOC010001764">
    <property type="protein sequence ID" value="CAF0889246.1"/>
    <property type="molecule type" value="Genomic_DNA"/>
</dbReference>
<comment type="caution">
    <text evidence="8">The sequence shown here is derived from an EMBL/GenBank/DDBJ whole genome shotgun (WGS) entry which is preliminary data.</text>
</comment>
<evidence type="ECO:0000256" key="4">
    <source>
        <dbReference type="ARBA" id="ARBA00023136"/>
    </source>
</evidence>
<evidence type="ECO:0000256" key="2">
    <source>
        <dbReference type="ARBA" id="ARBA00022475"/>
    </source>
</evidence>
<organism evidence="8 9">
    <name type="scientific">Brachionus calyciflorus</name>
    <dbReference type="NCBI Taxonomy" id="104777"/>
    <lineage>
        <taxon>Eukaryota</taxon>
        <taxon>Metazoa</taxon>
        <taxon>Spiralia</taxon>
        <taxon>Gnathifera</taxon>
        <taxon>Rotifera</taxon>
        <taxon>Eurotatoria</taxon>
        <taxon>Monogononta</taxon>
        <taxon>Pseudotrocha</taxon>
        <taxon>Ploima</taxon>
        <taxon>Brachionidae</taxon>
        <taxon>Brachionus</taxon>
    </lineage>
</organism>